<keyword evidence="8" id="KW-0904">Protein phosphatase</keyword>
<dbReference type="EC" id="3.1.3.16" evidence="12"/>
<evidence type="ECO:0000256" key="3">
    <source>
        <dbReference type="ARBA" id="ARBA00009905"/>
    </source>
</evidence>
<evidence type="ECO:0000256" key="10">
    <source>
        <dbReference type="ARBA" id="ARBA00047761"/>
    </source>
</evidence>
<evidence type="ECO:0000256" key="6">
    <source>
        <dbReference type="ARBA" id="ARBA00022833"/>
    </source>
</evidence>
<feature type="compositionally biased region" description="Low complexity" evidence="13">
    <location>
        <begin position="520"/>
        <end position="547"/>
    </location>
</feature>
<reference evidence="15" key="1">
    <citation type="submission" date="2021-02" db="EMBL/GenBank/DDBJ databases">
        <authorList>
            <person name="Nowell W R."/>
        </authorList>
    </citation>
    <scope>NUCLEOTIDE SEQUENCE</scope>
</reference>
<evidence type="ECO:0000256" key="5">
    <source>
        <dbReference type="ARBA" id="ARBA00022801"/>
    </source>
</evidence>
<dbReference type="Proteomes" id="UP000663868">
    <property type="component" value="Unassembled WGS sequence"/>
</dbReference>
<feature type="region of interest" description="Disordered" evidence="13">
    <location>
        <begin position="1"/>
        <end position="56"/>
    </location>
</feature>
<dbReference type="GO" id="GO:0097720">
    <property type="term" value="P:calcineurin-mediated signaling"/>
    <property type="evidence" value="ECO:0007669"/>
    <property type="project" value="InterPro"/>
</dbReference>
<sequence>MATSATVSNNISNSSSSNKTSSTPASSPPTTTSIMASSTTTTTTSNSTTPSINDRVIKNIPCPPNTRLSAYDVFDSRGKPRVDILKAHFIAEGRVNEDVALKIIEDGAKLLRQEKTMVDVEAPITVCGDVHGQYFDLMKLFEVGGSPATTRYLFLGDYVDRGYFSIECVLYLWSMKILYPTTFFLLRGNHECRHLTEYFTFKTECKIKYTERVYNACMEAFDCLPLAALMNGQFLCVHGGLSPEIHTLEDIKRLDRFKEPPPYGPMCDLLWSDPLEDYGVERTTEQYSHNTVRGCSYFYSYNACCDFLQNNQLLSIIRAHEAQDAGYRMYKKCQSTGFPSLITIFSAPNYLDVYNNKAAILKYENNVMNIRQFNCSPHPYWLPNFMDVFTWSLPFVGEKVTEMLANILNICSDEELENDSTETDETALAARKEVIRNKVRAVGKMVRYFATLREQSEDILTLKGLTSGGTLPLGTLEGGKTAIEQAKQIISNKKRISFEDAKRLDKTNESMPPWQQLHPSSSGLTSGIGSSGTASSTTGSPSPRVISTSALSSSISSTSSSPVNTLADASSGVTTNLLIDSTNTNGIGNDKTSGRTASDSSKTPHRTK</sequence>
<feature type="region of interest" description="Disordered" evidence="13">
    <location>
        <begin position="508"/>
        <end position="547"/>
    </location>
</feature>
<dbReference type="InterPro" id="IPR043360">
    <property type="entry name" value="PP2B"/>
</dbReference>
<comment type="similarity">
    <text evidence="3">Belongs to the PPP phosphatase family. PP-2B subfamily.</text>
</comment>
<comment type="caution">
    <text evidence="15">The sequence shown here is derived from an EMBL/GenBank/DDBJ whole genome shotgun (WGS) entry which is preliminary data.</text>
</comment>
<comment type="cofactor">
    <cofactor evidence="1">
        <name>Zn(2+)</name>
        <dbReference type="ChEBI" id="CHEBI:29105"/>
    </cofactor>
</comment>
<feature type="region of interest" description="Disordered" evidence="13">
    <location>
        <begin position="579"/>
        <end position="608"/>
    </location>
</feature>
<evidence type="ECO:0000259" key="14">
    <source>
        <dbReference type="PROSITE" id="PS00125"/>
    </source>
</evidence>
<dbReference type="PANTHER" id="PTHR45673">
    <property type="entry name" value="SERINE/THREONINE-PROTEIN PHOSPHATASE 2B CATALYTIC SUBUNIT 1-RELATED"/>
    <property type="match status" value="1"/>
</dbReference>
<keyword evidence="4" id="KW-0479">Metal-binding</keyword>
<dbReference type="GO" id="GO:0005516">
    <property type="term" value="F:calmodulin binding"/>
    <property type="evidence" value="ECO:0007669"/>
    <property type="project" value="UniProtKB-KW"/>
</dbReference>
<dbReference type="GO" id="GO:0046872">
    <property type="term" value="F:metal ion binding"/>
    <property type="evidence" value="ECO:0007669"/>
    <property type="project" value="UniProtKB-KW"/>
</dbReference>
<feature type="compositionally biased region" description="Polar residues" evidence="13">
    <location>
        <begin position="579"/>
        <end position="601"/>
    </location>
</feature>
<keyword evidence="9" id="KW-0408">Iron</keyword>
<evidence type="ECO:0000256" key="2">
    <source>
        <dbReference type="ARBA" id="ARBA00001965"/>
    </source>
</evidence>
<keyword evidence="6" id="KW-0862">Zinc</keyword>
<dbReference type="SUPFAM" id="SSF56300">
    <property type="entry name" value="Metallo-dependent phosphatases"/>
    <property type="match status" value="1"/>
</dbReference>
<feature type="domain" description="Serine/threonine specific protein phosphatases" evidence="14">
    <location>
        <begin position="186"/>
        <end position="191"/>
    </location>
</feature>
<evidence type="ECO:0000256" key="8">
    <source>
        <dbReference type="ARBA" id="ARBA00022912"/>
    </source>
</evidence>
<evidence type="ECO:0000313" key="16">
    <source>
        <dbReference type="EMBL" id="CAF3668512.1"/>
    </source>
</evidence>
<dbReference type="PROSITE" id="PS00125">
    <property type="entry name" value="SER_THR_PHOSPHATASE"/>
    <property type="match status" value="1"/>
</dbReference>
<dbReference type="EMBL" id="CAJOBB010000390">
    <property type="protein sequence ID" value="CAF3668512.1"/>
    <property type="molecule type" value="Genomic_DNA"/>
</dbReference>
<feature type="compositionally biased region" description="Low complexity" evidence="13">
    <location>
        <begin position="1"/>
        <end position="53"/>
    </location>
</feature>
<dbReference type="InterPro" id="IPR006186">
    <property type="entry name" value="Ser/Thr-sp_prot-phosphatase"/>
</dbReference>
<name>A0A813R0E9_9BILA</name>
<gene>
    <name evidence="15" type="ORF">IZO911_LOCUS5461</name>
    <name evidence="16" type="ORF">KXQ929_LOCUS8811</name>
</gene>
<evidence type="ECO:0000256" key="13">
    <source>
        <dbReference type="SAM" id="MobiDB-lite"/>
    </source>
</evidence>
<dbReference type="Pfam" id="PF00149">
    <property type="entry name" value="Metallophos"/>
    <property type="match status" value="1"/>
</dbReference>
<proteinExistence type="inferred from homology"/>
<evidence type="ECO:0000256" key="7">
    <source>
        <dbReference type="ARBA" id="ARBA00022860"/>
    </source>
</evidence>
<dbReference type="CDD" id="cd07416">
    <property type="entry name" value="MPP_PP2B"/>
    <property type="match status" value="1"/>
</dbReference>
<evidence type="ECO:0000256" key="12">
    <source>
        <dbReference type="RuleBase" id="RU004273"/>
    </source>
</evidence>
<comment type="catalytic activity">
    <reaction evidence="10">
        <text>O-phospho-L-seryl-[protein] + H2O = L-seryl-[protein] + phosphate</text>
        <dbReference type="Rhea" id="RHEA:20629"/>
        <dbReference type="Rhea" id="RHEA-COMP:9863"/>
        <dbReference type="Rhea" id="RHEA-COMP:11604"/>
        <dbReference type="ChEBI" id="CHEBI:15377"/>
        <dbReference type="ChEBI" id="CHEBI:29999"/>
        <dbReference type="ChEBI" id="CHEBI:43474"/>
        <dbReference type="ChEBI" id="CHEBI:83421"/>
        <dbReference type="EC" id="3.1.3.16"/>
    </reaction>
</comment>
<comment type="cofactor">
    <cofactor evidence="2">
        <name>Fe(3+)</name>
        <dbReference type="ChEBI" id="CHEBI:29034"/>
    </cofactor>
</comment>
<dbReference type="PRINTS" id="PR00114">
    <property type="entry name" value="STPHPHTASE"/>
</dbReference>
<dbReference type="AlphaFoldDB" id="A0A813R0E9"/>
<dbReference type="InterPro" id="IPR004843">
    <property type="entry name" value="Calcineurin-like_PHP"/>
</dbReference>
<dbReference type="InterPro" id="IPR041751">
    <property type="entry name" value="MPP_PP2B"/>
</dbReference>
<evidence type="ECO:0000313" key="15">
    <source>
        <dbReference type="EMBL" id="CAF0774219.1"/>
    </source>
</evidence>
<dbReference type="Proteomes" id="UP000663860">
    <property type="component" value="Unassembled WGS sequence"/>
</dbReference>
<evidence type="ECO:0000313" key="17">
    <source>
        <dbReference type="Proteomes" id="UP000663860"/>
    </source>
</evidence>
<accession>A0A813R0E9</accession>
<dbReference type="GO" id="GO:0033192">
    <property type="term" value="F:calmodulin-dependent protein phosphatase activity"/>
    <property type="evidence" value="ECO:0007669"/>
    <property type="project" value="InterPro"/>
</dbReference>
<evidence type="ECO:0000256" key="11">
    <source>
        <dbReference type="ARBA" id="ARBA00048336"/>
    </source>
</evidence>
<dbReference type="SMART" id="SM00156">
    <property type="entry name" value="PP2Ac"/>
    <property type="match status" value="1"/>
</dbReference>
<organism evidence="15 17">
    <name type="scientific">Adineta steineri</name>
    <dbReference type="NCBI Taxonomy" id="433720"/>
    <lineage>
        <taxon>Eukaryota</taxon>
        <taxon>Metazoa</taxon>
        <taxon>Spiralia</taxon>
        <taxon>Gnathifera</taxon>
        <taxon>Rotifera</taxon>
        <taxon>Eurotatoria</taxon>
        <taxon>Bdelloidea</taxon>
        <taxon>Adinetida</taxon>
        <taxon>Adinetidae</taxon>
        <taxon>Adineta</taxon>
    </lineage>
</organism>
<evidence type="ECO:0000256" key="9">
    <source>
        <dbReference type="ARBA" id="ARBA00023004"/>
    </source>
</evidence>
<dbReference type="InterPro" id="IPR029052">
    <property type="entry name" value="Metallo-depent_PP-like"/>
</dbReference>
<keyword evidence="5 12" id="KW-0378">Hydrolase</keyword>
<evidence type="ECO:0000256" key="1">
    <source>
        <dbReference type="ARBA" id="ARBA00001947"/>
    </source>
</evidence>
<keyword evidence="7" id="KW-0112">Calmodulin-binding</keyword>
<evidence type="ECO:0000256" key="4">
    <source>
        <dbReference type="ARBA" id="ARBA00022723"/>
    </source>
</evidence>
<protein>
    <recommendedName>
        <fullName evidence="12">Serine/threonine-protein phosphatase</fullName>
        <ecNumber evidence="12">3.1.3.16</ecNumber>
    </recommendedName>
</protein>
<dbReference type="EMBL" id="CAJNOE010000032">
    <property type="protein sequence ID" value="CAF0774219.1"/>
    <property type="molecule type" value="Genomic_DNA"/>
</dbReference>
<dbReference type="Gene3D" id="3.60.21.10">
    <property type="match status" value="1"/>
</dbReference>
<dbReference type="FunFam" id="3.60.21.10:FF:000002">
    <property type="entry name" value="Serine/threonine-protein phosphatase"/>
    <property type="match status" value="1"/>
</dbReference>
<comment type="catalytic activity">
    <reaction evidence="11 12">
        <text>O-phospho-L-threonyl-[protein] + H2O = L-threonyl-[protein] + phosphate</text>
        <dbReference type="Rhea" id="RHEA:47004"/>
        <dbReference type="Rhea" id="RHEA-COMP:11060"/>
        <dbReference type="Rhea" id="RHEA-COMP:11605"/>
        <dbReference type="ChEBI" id="CHEBI:15377"/>
        <dbReference type="ChEBI" id="CHEBI:30013"/>
        <dbReference type="ChEBI" id="CHEBI:43474"/>
        <dbReference type="ChEBI" id="CHEBI:61977"/>
        <dbReference type="EC" id="3.1.3.16"/>
    </reaction>
</comment>